<dbReference type="Proteomes" id="UP001595850">
    <property type="component" value="Unassembled WGS sequence"/>
</dbReference>
<comment type="caution">
    <text evidence="1">The sequence shown here is derived from an EMBL/GenBank/DDBJ whole genome shotgun (WGS) entry which is preliminary data.</text>
</comment>
<gene>
    <name evidence="1" type="ORF">ACFOWE_16810</name>
</gene>
<organism evidence="1 2">
    <name type="scientific">Planomonospora corallina</name>
    <dbReference type="NCBI Taxonomy" id="1806052"/>
    <lineage>
        <taxon>Bacteria</taxon>
        <taxon>Bacillati</taxon>
        <taxon>Actinomycetota</taxon>
        <taxon>Actinomycetes</taxon>
        <taxon>Streptosporangiales</taxon>
        <taxon>Streptosporangiaceae</taxon>
        <taxon>Planomonospora</taxon>
    </lineage>
</organism>
<evidence type="ECO:0000313" key="2">
    <source>
        <dbReference type="Proteomes" id="UP001595850"/>
    </source>
</evidence>
<dbReference type="RefSeq" id="WP_377288690.1">
    <property type="nucleotide sequence ID" value="NZ_JBHSBM010000017.1"/>
</dbReference>
<proteinExistence type="predicted"/>
<accession>A0ABV8IBS6</accession>
<keyword evidence="2" id="KW-1185">Reference proteome</keyword>
<evidence type="ECO:0000313" key="1">
    <source>
        <dbReference type="EMBL" id="MFC4059968.1"/>
    </source>
</evidence>
<protein>
    <submittedName>
        <fullName evidence="1">Uncharacterized protein</fullName>
    </submittedName>
</protein>
<reference evidence="2" key="1">
    <citation type="journal article" date="2019" name="Int. J. Syst. Evol. Microbiol.">
        <title>The Global Catalogue of Microorganisms (GCM) 10K type strain sequencing project: providing services to taxonomists for standard genome sequencing and annotation.</title>
        <authorList>
            <consortium name="The Broad Institute Genomics Platform"/>
            <consortium name="The Broad Institute Genome Sequencing Center for Infectious Disease"/>
            <person name="Wu L."/>
            <person name="Ma J."/>
        </authorList>
    </citation>
    <scope>NUCLEOTIDE SEQUENCE [LARGE SCALE GENOMIC DNA]</scope>
    <source>
        <strain evidence="2">TBRC 4489</strain>
    </source>
</reference>
<name>A0ABV8IBS6_9ACTN</name>
<dbReference type="EMBL" id="JBHSBM010000017">
    <property type="protein sequence ID" value="MFC4059968.1"/>
    <property type="molecule type" value="Genomic_DNA"/>
</dbReference>
<sequence length="56" mass="5966">MGLVNRLSDALLSAILPEQKAQASGCIQCAGAHYMFCWAEIDRNGVRTKCSSCGSC</sequence>